<evidence type="ECO:0000313" key="1">
    <source>
        <dbReference type="EMBL" id="MBX50487.1"/>
    </source>
</evidence>
<protein>
    <submittedName>
        <fullName evidence="1">Uncharacterized protein</fullName>
    </submittedName>
</protein>
<sequence length="53" mass="6098">MSLIIALPDLRSHNLQLYILYFVLGNQISIDIKHIRAILFILLGDLCNILHIL</sequence>
<dbReference type="EMBL" id="GGEC01070003">
    <property type="protein sequence ID" value="MBX50487.1"/>
    <property type="molecule type" value="Transcribed_RNA"/>
</dbReference>
<accession>A0A2P2P727</accession>
<dbReference type="AlphaFoldDB" id="A0A2P2P727"/>
<reference evidence="1" key="1">
    <citation type="submission" date="2018-02" db="EMBL/GenBank/DDBJ databases">
        <title>Rhizophora mucronata_Transcriptome.</title>
        <authorList>
            <person name="Meera S.P."/>
            <person name="Sreeshan A."/>
            <person name="Augustine A."/>
        </authorList>
    </citation>
    <scope>NUCLEOTIDE SEQUENCE</scope>
    <source>
        <tissue evidence="1">Leaf</tissue>
    </source>
</reference>
<proteinExistence type="predicted"/>
<name>A0A2P2P727_RHIMU</name>
<organism evidence="1">
    <name type="scientific">Rhizophora mucronata</name>
    <name type="common">Asiatic mangrove</name>
    <dbReference type="NCBI Taxonomy" id="61149"/>
    <lineage>
        <taxon>Eukaryota</taxon>
        <taxon>Viridiplantae</taxon>
        <taxon>Streptophyta</taxon>
        <taxon>Embryophyta</taxon>
        <taxon>Tracheophyta</taxon>
        <taxon>Spermatophyta</taxon>
        <taxon>Magnoliopsida</taxon>
        <taxon>eudicotyledons</taxon>
        <taxon>Gunneridae</taxon>
        <taxon>Pentapetalae</taxon>
        <taxon>rosids</taxon>
        <taxon>fabids</taxon>
        <taxon>Malpighiales</taxon>
        <taxon>Rhizophoraceae</taxon>
        <taxon>Rhizophora</taxon>
    </lineage>
</organism>